<gene>
    <name evidence="4" type="ORF">H1191_13735</name>
</gene>
<evidence type="ECO:0000259" key="3">
    <source>
        <dbReference type="Pfam" id="PF18912"/>
    </source>
</evidence>
<feature type="domain" description="Double zinc ribbon" evidence="3">
    <location>
        <begin position="11"/>
        <end position="67"/>
    </location>
</feature>
<dbReference type="Gene3D" id="3.40.50.2020">
    <property type="match status" value="1"/>
</dbReference>
<sequence length="240" mass="27532">MDWWSIFFSPPNTCWFCSTPVRSSRFAAVWKQVCTVCQDQIEPITERFCHSCGRLMADERPAICLDCTKISEGERVCNRSAVTYSDWVKQIIQIYKYRGKESLATPLGLWMAEVAARHFRLRRFAFITFVPLYPDRLHERGFNQAELLAGVMGKRLGLPVVPLLERCKSTSSQSQRSRQERLLALKNVFRLGKEVNRKQIANKTILIVDDVYTTGTTLRECAKPLRQAGVNDVCSVTFAR</sequence>
<dbReference type="InterPro" id="IPR000836">
    <property type="entry name" value="PRTase_dom"/>
</dbReference>
<dbReference type="Pfam" id="PF00156">
    <property type="entry name" value="Pribosyltran"/>
    <property type="match status" value="1"/>
</dbReference>
<evidence type="ECO:0000256" key="1">
    <source>
        <dbReference type="ARBA" id="ARBA00008007"/>
    </source>
</evidence>
<dbReference type="RefSeq" id="WP_181752732.1">
    <property type="nucleotide sequence ID" value="NZ_JACEIQ010000014.1"/>
</dbReference>
<dbReference type="Pfam" id="PF18912">
    <property type="entry name" value="DZR_2"/>
    <property type="match status" value="1"/>
</dbReference>
<dbReference type="EMBL" id="JACEIQ010000014">
    <property type="protein sequence ID" value="MBA4495367.1"/>
    <property type="molecule type" value="Genomic_DNA"/>
</dbReference>
<dbReference type="CDD" id="cd06223">
    <property type="entry name" value="PRTases_typeI"/>
    <property type="match status" value="1"/>
</dbReference>
<evidence type="ECO:0000313" key="5">
    <source>
        <dbReference type="Proteomes" id="UP000535491"/>
    </source>
</evidence>
<comment type="similarity">
    <text evidence="1">Belongs to the ComF/GntX family.</text>
</comment>
<dbReference type="PANTHER" id="PTHR47505:SF1">
    <property type="entry name" value="DNA UTILIZATION PROTEIN YHGH"/>
    <property type="match status" value="1"/>
</dbReference>
<dbReference type="SUPFAM" id="SSF53271">
    <property type="entry name" value="PRTase-like"/>
    <property type="match status" value="1"/>
</dbReference>
<comment type="caution">
    <text evidence="4">The sequence shown here is derived from an EMBL/GenBank/DDBJ whole genome shotgun (WGS) entry which is preliminary data.</text>
</comment>
<feature type="domain" description="Phosphoribosyltransferase" evidence="2">
    <location>
        <begin position="147"/>
        <end position="239"/>
    </location>
</feature>
<evidence type="ECO:0000313" key="4">
    <source>
        <dbReference type="EMBL" id="MBA4495367.1"/>
    </source>
</evidence>
<evidence type="ECO:0000259" key="2">
    <source>
        <dbReference type="Pfam" id="PF00156"/>
    </source>
</evidence>
<dbReference type="AlphaFoldDB" id="A0A7W1WSS6"/>
<reference evidence="4 5" key="1">
    <citation type="submission" date="2020-07" db="EMBL/GenBank/DDBJ databases">
        <authorList>
            <person name="Feng H."/>
        </authorList>
    </citation>
    <scope>NUCLEOTIDE SEQUENCE [LARGE SCALE GENOMIC DNA]</scope>
    <source>
        <strain evidence="5">s-10</strain>
    </source>
</reference>
<dbReference type="InterPro" id="IPR051910">
    <property type="entry name" value="ComF/GntX_DNA_util-trans"/>
</dbReference>
<dbReference type="PANTHER" id="PTHR47505">
    <property type="entry name" value="DNA UTILIZATION PROTEIN YHGH"/>
    <property type="match status" value="1"/>
</dbReference>
<dbReference type="InterPro" id="IPR029057">
    <property type="entry name" value="PRTase-like"/>
</dbReference>
<accession>A0A7W1WSS6</accession>
<dbReference type="Proteomes" id="UP000535491">
    <property type="component" value="Unassembled WGS sequence"/>
</dbReference>
<name>A0A7W1WSS6_9BACL</name>
<organism evidence="4 5">
    <name type="scientific">Paenactinomyces guangxiensis</name>
    <dbReference type="NCBI Taxonomy" id="1490290"/>
    <lineage>
        <taxon>Bacteria</taxon>
        <taxon>Bacillati</taxon>
        <taxon>Bacillota</taxon>
        <taxon>Bacilli</taxon>
        <taxon>Bacillales</taxon>
        <taxon>Thermoactinomycetaceae</taxon>
        <taxon>Paenactinomyces</taxon>
    </lineage>
</organism>
<keyword evidence="5" id="KW-1185">Reference proteome</keyword>
<proteinExistence type="inferred from homology"/>
<protein>
    <submittedName>
        <fullName evidence="4">ComF family protein</fullName>
    </submittedName>
</protein>
<dbReference type="InterPro" id="IPR044005">
    <property type="entry name" value="DZR_2"/>
</dbReference>